<dbReference type="Gene3D" id="3.30.457.10">
    <property type="entry name" value="Copper amine oxidase-like, N-terminal domain"/>
    <property type="match status" value="1"/>
</dbReference>
<dbReference type="RefSeq" id="WP_003334081.1">
    <property type="nucleotide sequence ID" value="NZ_CP007806.1"/>
</dbReference>
<feature type="domain" description="Glycosyl hydrolase-like 10" evidence="3">
    <location>
        <begin position="199"/>
        <end position="508"/>
    </location>
</feature>
<dbReference type="Proteomes" id="UP000005850">
    <property type="component" value="Chromosome"/>
</dbReference>
<sequence>MKLRQLFALLLLFTLCIPMMGQSVQAQASQGISIYLDGQRINSDVPPYIIPKVNVTMVPLRVISEGLGAQANWDQSKQTVTIRKPDTNISMTVKQNYATVNGSEVNLDSSVVNKQGRVIVPLRFVSQQLGLQVAWDQPTQTITLQSGNQANSNQLPPPDIVGPENGLYPEYPGNVISPENTNPGFPPNPGVPTTTERSLRGVWVSTVYNLDWPSAASYSNMGKQQQEYIQLLDSIQGMGLNTVFVQVRPSADAFYPSSLVPWSKYLTGTQGKNPGYDPLAFMIEETHKRGMEFHAWFNPFRANVDANTDQLAANHVAKLHPEWIINAKNKLYINPGIPEARQQIITEIMEVVNRYQIDGVHLDDYFYPSDGVFPDDATFKAYNFNSFATKAEWRRDNINQFVRQLGEAIHSAKPQVQYGISPFGVWRNKSMDSTGSDTKAGVTAYDNMHADVRTWIKQGWIDYVMPQIYWSFSFSAAQYDKLVTWWANEVNGTNVKLYVGHSPYKLGTKEAGWQSAQEIINQLQFNTQFPQVKGDVFFSVKDLRKNPLGIADLLRSYYGK</sequence>
<reference evidence="5 6" key="1">
    <citation type="journal article" date="2011" name="J. Bacteriol.">
        <title>Genome sequence of Brevibacillus laterosporus LMG 15441, a pathogen of invertebrates.</title>
        <authorList>
            <person name="Djukic M."/>
            <person name="Poehlein A."/>
            <person name="Thurmer A."/>
            <person name="Daniel R."/>
        </authorList>
    </citation>
    <scope>NUCLEOTIDE SEQUENCE [LARGE SCALE GENOMIC DNA]</scope>
    <source>
        <strain evidence="5 6">LMG 15441</strain>
    </source>
</reference>
<accession>A0A075RBU8</accession>
<dbReference type="Pfam" id="PF02638">
    <property type="entry name" value="GHL10"/>
    <property type="match status" value="1"/>
</dbReference>
<dbReference type="AlphaFoldDB" id="A0A075RBU8"/>
<protein>
    <submittedName>
        <fullName evidence="5">Alpha-galactosidase</fullName>
    </submittedName>
</protein>
<gene>
    <name evidence="5" type="ORF">BRLA_c045820</name>
</gene>
<keyword evidence="1 2" id="KW-0732">Signal</keyword>
<dbReference type="HOGENOM" id="CLU_471615_0_0_9"/>
<feature type="domain" description="Copper amine oxidase-like N-terminal" evidence="4">
    <location>
        <begin position="36"/>
        <end position="143"/>
    </location>
</feature>
<dbReference type="SUPFAM" id="SSF51445">
    <property type="entry name" value="(Trans)glycosidases"/>
    <property type="match status" value="1"/>
</dbReference>
<feature type="chain" id="PRO_5038682843" evidence="2">
    <location>
        <begin position="29"/>
        <end position="560"/>
    </location>
</feature>
<evidence type="ECO:0000259" key="4">
    <source>
        <dbReference type="Pfam" id="PF07833"/>
    </source>
</evidence>
<dbReference type="InterPro" id="IPR036582">
    <property type="entry name" value="Mao_N_sf"/>
</dbReference>
<organism evidence="5 6">
    <name type="scientific">Brevibacillus laterosporus LMG 15441</name>
    <dbReference type="NCBI Taxonomy" id="1042163"/>
    <lineage>
        <taxon>Bacteria</taxon>
        <taxon>Bacillati</taxon>
        <taxon>Bacillota</taxon>
        <taxon>Bacilli</taxon>
        <taxon>Bacillales</taxon>
        <taxon>Paenibacillaceae</taxon>
        <taxon>Brevibacillus</taxon>
    </lineage>
</organism>
<dbReference type="KEGG" id="blr:BRLA_c045820"/>
<proteinExistence type="predicted"/>
<evidence type="ECO:0000256" key="2">
    <source>
        <dbReference type="SAM" id="SignalP"/>
    </source>
</evidence>
<dbReference type="SUPFAM" id="SSF55383">
    <property type="entry name" value="Copper amine oxidase, domain N"/>
    <property type="match status" value="1"/>
</dbReference>
<dbReference type="EMBL" id="CP007806">
    <property type="protein sequence ID" value="AIG28846.1"/>
    <property type="molecule type" value="Genomic_DNA"/>
</dbReference>
<keyword evidence="6" id="KW-1185">Reference proteome</keyword>
<dbReference type="InterPro" id="IPR003790">
    <property type="entry name" value="GHL10"/>
</dbReference>
<dbReference type="eggNOG" id="COG1649">
    <property type="taxonomic scope" value="Bacteria"/>
</dbReference>
<dbReference type="PANTHER" id="PTHR43405">
    <property type="entry name" value="GLYCOSYL HYDROLASE DIGH"/>
    <property type="match status" value="1"/>
</dbReference>
<evidence type="ECO:0000259" key="3">
    <source>
        <dbReference type="Pfam" id="PF02638"/>
    </source>
</evidence>
<dbReference type="STRING" id="1042163.BRLA_c045820"/>
<dbReference type="InterPro" id="IPR052177">
    <property type="entry name" value="Divisome_Glycosyl_Hydrolase"/>
</dbReference>
<dbReference type="InterPro" id="IPR017853">
    <property type="entry name" value="GH"/>
</dbReference>
<dbReference type="Pfam" id="PF07833">
    <property type="entry name" value="Cu_amine_oxidN1"/>
    <property type="match status" value="1"/>
</dbReference>
<evidence type="ECO:0000313" key="6">
    <source>
        <dbReference type="Proteomes" id="UP000005850"/>
    </source>
</evidence>
<evidence type="ECO:0000313" key="5">
    <source>
        <dbReference type="EMBL" id="AIG28846.1"/>
    </source>
</evidence>
<feature type="signal peptide" evidence="2">
    <location>
        <begin position="1"/>
        <end position="28"/>
    </location>
</feature>
<dbReference type="InterPro" id="IPR012854">
    <property type="entry name" value="Cu_amine_oxidase-like_N"/>
</dbReference>
<dbReference type="PANTHER" id="PTHR43405:SF1">
    <property type="entry name" value="GLYCOSYL HYDROLASE DIGH"/>
    <property type="match status" value="1"/>
</dbReference>
<dbReference type="Gene3D" id="3.20.20.80">
    <property type="entry name" value="Glycosidases"/>
    <property type="match status" value="1"/>
</dbReference>
<name>A0A075RBU8_BRELA</name>
<evidence type="ECO:0000256" key="1">
    <source>
        <dbReference type="ARBA" id="ARBA00022729"/>
    </source>
</evidence>